<gene>
    <name evidence="1" type="ORF">S06H3_55153</name>
</gene>
<organism evidence="1">
    <name type="scientific">marine sediment metagenome</name>
    <dbReference type="NCBI Taxonomy" id="412755"/>
    <lineage>
        <taxon>unclassified sequences</taxon>
        <taxon>metagenomes</taxon>
        <taxon>ecological metagenomes</taxon>
    </lineage>
</organism>
<sequence length="161" mass="19615">LSDEDDIQMFAKFYYLWSAFNSLYNLELDEDESERERIKKILHLIERKNSDLFINDNSEELMKYDEPVRDEKYYFLMKFNRRYREKHRNIKDDKKLNKIYKSPGSSFSQRLESVILTIYQIRNNLTHGNKSGDYRDIYLIKNANPILFNLVNILLRKLELK</sequence>
<reference evidence="1" key="1">
    <citation type="journal article" date="2014" name="Front. Microbiol.">
        <title>High frequency of phylogenetically diverse reductive dehalogenase-homologous genes in deep subseafloor sedimentary metagenomes.</title>
        <authorList>
            <person name="Kawai M."/>
            <person name="Futagami T."/>
            <person name="Toyoda A."/>
            <person name="Takaki Y."/>
            <person name="Nishi S."/>
            <person name="Hori S."/>
            <person name="Arai W."/>
            <person name="Tsubouchi T."/>
            <person name="Morono Y."/>
            <person name="Uchiyama I."/>
            <person name="Ito T."/>
            <person name="Fujiyama A."/>
            <person name="Inagaki F."/>
            <person name="Takami H."/>
        </authorList>
    </citation>
    <scope>NUCLEOTIDE SEQUENCE</scope>
    <source>
        <strain evidence="1">Expedition CK06-06</strain>
    </source>
</reference>
<protein>
    <recommendedName>
        <fullName evidence="2">Apea-like HEPN domain-containing protein</fullName>
    </recommendedName>
</protein>
<name>X1QN32_9ZZZZ</name>
<evidence type="ECO:0008006" key="2">
    <source>
        <dbReference type="Google" id="ProtNLM"/>
    </source>
</evidence>
<accession>X1QN32</accession>
<feature type="non-terminal residue" evidence="1">
    <location>
        <position position="1"/>
    </location>
</feature>
<dbReference type="AlphaFoldDB" id="X1QN32"/>
<comment type="caution">
    <text evidence="1">The sequence shown here is derived from an EMBL/GenBank/DDBJ whole genome shotgun (WGS) entry which is preliminary data.</text>
</comment>
<dbReference type="EMBL" id="BARV01035333">
    <property type="protein sequence ID" value="GAI56191.1"/>
    <property type="molecule type" value="Genomic_DNA"/>
</dbReference>
<evidence type="ECO:0000313" key="1">
    <source>
        <dbReference type="EMBL" id="GAI56191.1"/>
    </source>
</evidence>
<proteinExistence type="predicted"/>